<accession>A0A9X3CX87</accession>
<dbReference type="Gene3D" id="3.30.420.40">
    <property type="match status" value="2"/>
</dbReference>
<dbReference type="InterPro" id="IPR043129">
    <property type="entry name" value="ATPase_NBD"/>
</dbReference>
<dbReference type="PANTHER" id="PTHR18964:SF149">
    <property type="entry name" value="BIFUNCTIONAL UDP-N-ACETYLGLUCOSAMINE 2-EPIMERASE_N-ACETYLMANNOSAMINE KINASE"/>
    <property type="match status" value="1"/>
</dbReference>
<name>A0A9X3CX87_9FLAO</name>
<sequence length="286" mass="30657">MNYRTIGIDIGATKTRIGVVQNAQVIKEADFPTSSTASKQQILDELSAGILEVAGNDFYGIGIGVPGLVDEQNGILFDLLNIPSFKEVHLKDFLERRFNKPVRVTNDANVFALGEKMFGEGKPFKNMVGVTLGSGFGCGIIIHDQLYSGAYSSAGEIGGISYLDGTVEDYCSGKFFKAHGVSGNEVFKKAQAGDKDALLLFEEFGIHLGNAIKLILNVLSPQAVLLGGSISKAFPFFEAGLQTTIDSFPFKKVREQLLVKPSNTLNIALLGAAALILAEAPKTVDY</sequence>
<dbReference type="InterPro" id="IPR000600">
    <property type="entry name" value="ROK"/>
</dbReference>
<dbReference type="AlphaFoldDB" id="A0A9X3CX87"/>
<dbReference type="RefSeq" id="WP_266069802.1">
    <property type="nucleotide sequence ID" value="NZ_JAPJDA010000015.1"/>
</dbReference>
<dbReference type="EMBL" id="JAPJDA010000015">
    <property type="protein sequence ID" value="MCX2838546.1"/>
    <property type="molecule type" value="Genomic_DNA"/>
</dbReference>
<dbReference type="CDD" id="cd23763">
    <property type="entry name" value="ASKHA_ATPase_ROK"/>
    <property type="match status" value="1"/>
</dbReference>
<comment type="caution">
    <text evidence="2">The sequence shown here is derived from an EMBL/GenBank/DDBJ whole genome shotgun (WGS) entry which is preliminary data.</text>
</comment>
<reference evidence="2" key="1">
    <citation type="submission" date="2022-11" db="EMBL/GenBank/DDBJ databases">
        <title>Salinimicrobium profundisediminis sp. nov., isolated from deep-sea sediment of the Mariana Trench.</title>
        <authorList>
            <person name="Fu H."/>
        </authorList>
    </citation>
    <scope>NUCLEOTIDE SEQUENCE</scope>
    <source>
        <strain evidence="2">MT39</strain>
    </source>
</reference>
<keyword evidence="3" id="KW-1185">Reference proteome</keyword>
<gene>
    <name evidence="2" type="ORF">OQ279_10300</name>
</gene>
<dbReference type="Proteomes" id="UP001148482">
    <property type="component" value="Unassembled WGS sequence"/>
</dbReference>
<proteinExistence type="inferred from homology"/>
<dbReference type="PANTHER" id="PTHR18964">
    <property type="entry name" value="ROK (REPRESSOR, ORF, KINASE) FAMILY"/>
    <property type="match status" value="1"/>
</dbReference>
<evidence type="ECO:0000313" key="2">
    <source>
        <dbReference type="EMBL" id="MCX2838546.1"/>
    </source>
</evidence>
<comment type="similarity">
    <text evidence="1">Belongs to the ROK (NagC/XylR) family.</text>
</comment>
<dbReference type="SUPFAM" id="SSF53067">
    <property type="entry name" value="Actin-like ATPase domain"/>
    <property type="match status" value="1"/>
</dbReference>
<evidence type="ECO:0000313" key="3">
    <source>
        <dbReference type="Proteomes" id="UP001148482"/>
    </source>
</evidence>
<dbReference type="Pfam" id="PF00480">
    <property type="entry name" value="ROK"/>
    <property type="match status" value="1"/>
</dbReference>
<protein>
    <submittedName>
        <fullName evidence="2">ROK family protein</fullName>
    </submittedName>
</protein>
<evidence type="ECO:0000256" key="1">
    <source>
        <dbReference type="ARBA" id="ARBA00006479"/>
    </source>
</evidence>
<organism evidence="2 3">
    <name type="scientific">Salinimicrobium profundisediminis</name>
    <dbReference type="NCBI Taxonomy" id="2994553"/>
    <lineage>
        <taxon>Bacteria</taxon>
        <taxon>Pseudomonadati</taxon>
        <taxon>Bacteroidota</taxon>
        <taxon>Flavobacteriia</taxon>
        <taxon>Flavobacteriales</taxon>
        <taxon>Flavobacteriaceae</taxon>
        <taxon>Salinimicrobium</taxon>
    </lineage>
</organism>